<evidence type="ECO:0000256" key="4">
    <source>
        <dbReference type="ARBA" id="ARBA00022723"/>
    </source>
</evidence>
<evidence type="ECO:0000256" key="1">
    <source>
        <dbReference type="ARBA" id="ARBA00012468"/>
    </source>
</evidence>
<keyword evidence="5" id="KW-0012">Acyltransferase</keyword>
<evidence type="ECO:0000256" key="3">
    <source>
        <dbReference type="ARBA" id="ARBA00022679"/>
    </source>
</evidence>
<dbReference type="PROSITE" id="PS51443">
    <property type="entry name" value="PCS"/>
    <property type="match status" value="1"/>
</dbReference>
<keyword evidence="4" id="KW-0479">Metal-binding</keyword>
<keyword evidence="2" id="KW-0104">Cadmium</keyword>
<dbReference type="Pfam" id="PF09328">
    <property type="entry name" value="Phytochelatin_C"/>
    <property type="match status" value="1"/>
</dbReference>
<keyword evidence="8" id="KW-1185">Reference proteome</keyword>
<dbReference type="GO" id="GO:0010273">
    <property type="term" value="P:detoxification of copper ion"/>
    <property type="evidence" value="ECO:0007669"/>
    <property type="project" value="TreeGrafter"/>
</dbReference>
<dbReference type="InterPro" id="IPR007719">
    <property type="entry name" value="PCS_N"/>
</dbReference>
<proteinExistence type="predicted"/>
<dbReference type="OrthoDB" id="448954at2759"/>
<dbReference type="OMA" id="HRAPFKQ"/>
<dbReference type="Gene3D" id="3.90.70.30">
    <property type="entry name" value="Phytochelatin synthase, N-terminal domain"/>
    <property type="match status" value="1"/>
</dbReference>
<evidence type="ECO:0000313" key="8">
    <source>
        <dbReference type="Proteomes" id="UP000825935"/>
    </source>
</evidence>
<evidence type="ECO:0000256" key="2">
    <source>
        <dbReference type="ARBA" id="ARBA00022539"/>
    </source>
</evidence>
<evidence type="ECO:0000256" key="5">
    <source>
        <dbReference type="ARBA" id="ARBA00023315"/>
    </source>
</evidence>
<dbReference type="AlphaFoldDB" id="A0A8T2RQD7"/>
<dbReference type="GO" id="GO:0046872">
    <property type="term" value="F:metal ion binding"/>
    <property type="evidence" value="ECO:0007669"/>
    <property type="project" value="UniProtKB-KW"/>
</dbReference>
<dbReference type="GO" id="GO:0016756">
    <property type="term" value="F:glutathione gamma-glutamylcysteinyltransferase activity"/>
    <property type="evidence" value="ECO:0007669"/>
    <property type="project" value="UniProtKB-EC"/>
</dbReference>
<evidence type="ECO:0000313" key="7">
    <source>
        <dbReference type="EMBL" id="KAH7298004.1"/>
    </source>
</evidence>
<dbReference type="Proteomes" id="UP000825935">
    <property type="component" value="Chromosome 25"/>
</dbReference>
<reference evidence="7" key="1">
    <citation type="submission" date="2021-08" db="EMBL/GenBank/DDBJ databases">
        <title>WGS assembly of Ceratopteris richardii.</title>
        <authorList>
            <person name="Marchant D.B."/>
            <person name="Chen G."/>
            <person name="Jenkins J."/>
            <person name="Shu S."/>
            <person name="Leebens-Mack J."/>
            <person name="Grimwood J."/>
            <person name="Schmutz J."/>
            <person name="Soltis P."/>
            <person name="Soltis D."/>
            <person name="Chen Z.-H."/>
        </authorList>
    </citation>
    <scope>NUCLEOTIDE SEQUENCE</scope>
    <source>
        <strain evidence="7">Whitten #5841</strain>
        <tissue evidence="7">Leaf</tissue>
    </source>
</reference>
<dbReference type="EC" id="2.3.2.15" evidence="1"/>
<dbReference type="PANTHER" id="PTHR33447:SF2">
    <property type="entry name" value="GLUTATHIONE GAMMA-GLUTAMYLCYSTEINYLTRANSFERASE"/>
    <property type="match status" value="1"/>
</dbReference>
<dbReference type="GO" id="GO:0046938">
    <property type="term" value="P:phytochelatin biosynthetic process"/>
    <property type="evidence" value="ECO:0007669"/>
    <property type="project" value="InterPro"/>
</dbReference>
<dbReference type="EMBL" id="CM035430">
    <property type="protein sequence ID" value="KAH7298004.1"/>
    <property type="molecule type" value="Genomic_DNA"/>
</dbReference>
<gene>
    <name evidence="7" type="ORF">KP509_25G022900</name>
</gene>
<feature type="domain" description="Peptidase C83" evidence="6">
    <location>
        <begin position="10"/>
        <end position="230"/>
    </location>
</feature>
<dbReference type="GO" id="GO:0098849">
    <property type="term" value="P:cellular detoxification of cadmium ion"/>
    <property type="evidence" value="ECO:0007669"/>
    <property type="project" value="TreeGrafter"/>
</dbReference>
<dbReference type="InterPro" id="IPR038156">
    <property type="entry name" value="PCS_N_sf"/>
</dbReference>
<sequence length="497" mass="55208">MASMSSSLSAAVAGVYKRVLPCPPAIEFSSHEGKALFTEALADGLMNGFFKLVSTFQTQAEPAYCGLTTLSVVLNALSVDPGRTWKGPWRWFDESMLDCCEPLESVKKNGITFSKVACLAQCAGASVQAFRASESSLDMFRSFVEMCVASDDHHLIVSYDRRIFKQTGTGHFSPVGGYHRERDLALILDVARFKYPPHWIPLPLLWEAMNSIDEVTGKSRGFMMIFKRSKAPCYLFTLSCKDEHWRAICKYVLVEVPQLLRSQVFDNPEQVICTILGSLPAAIASFVKWVVEVRPAVDGPLQKIDKDENQRLLYKSEVLQQLRETKVSRLIANINASYCGRTSANENLEDMAWQACCQGAAAFTGINCLSNIKCIKKEANVATKGEMERAVVFSNRVLLNGCEQVVDALVPKLPSSTSTTDICECSSVEDSFYPSTRDLLAILLIALPASTWEELSNDYVHQEICQMISIEDLPTELQLEVEHVFEQLVLLKGSCAE</sequence>
<protein>
    <recommendedName>
        <fullName evidence="1">glutathione gamma-glutamylcysteinyltransferase</fullName>
        <ecNumber evidence="1">2.3.2.15</ecNumber>
    </recommendedName>
</protein>
<dbReference type="InterPro" id="IPR015407">
    <property type="entry name" value="Phytochelatin_synthase_C"/>
</dbReference>
<name>A0A8T2RQD7_CERRI</name>
<dbReference type="InterPro" id="IPR040409">
    <property type="entry name" value="PCS-like"/>
</dbReference>
<keyword evidence="3" id="KW-0808">Transferase</keyword>
<dbReference type="FunFam" id="3.90.70.30:FF:000001">
    <property type="entry name" value="Glutathione gamma-glutamylcysteinyltransferase 1"/>
    <property type="match status" value="1"/>
</dbReference>
<dbReference type="SUPFAM" id="SSF54001">
    <property type="entry name" value="Cysteine proteinases"/>
    <property type="match status" value="1"/>
</dbReference>
<dbReference type="PANTHER" id="PTHR33447">
    <property type="entry name" value="GLUTATHIONE GAMMA-GLUTAMYLCYSTEINYLTRANSFERASE"/>
    <property type="match status" value="1"/>
</dbReference>
<evidence type="ECO:0000259" key="6">
    <source>
        <dbReference type="PROSITE" id="PS51443"/>
    </source>
</evidence>
<accession>A0A8T2RQD7</accession>
<dbReference type="InterPro" id="IPR038765">
    <property type="entry name" value="Papain-like_cys_pep_sf"/>
</dbReference>
<comment type="caution">
    <text evidence="7">The sequence shown here is derived from an EMBL/GenBank/DDBJ whole genome shotgun (WGS) entry which is preliminary data.</text>
</comment>
<organism evidence="7 8">
    <name type="scientific">Ceratopteris richardii</name>
    <name type="common">Triangle waterfern</name>
    <dbReference type="NCBI Taxonomy" id="49495"/>
    <lineage>
        <taxon>Eukaryota</taxon>
        <taxon>Viridiplantae</taxon>
        <taxon>Streptophyta</taxon>
        <taxon>Embryophyta</taxon>
        <taxon>Tracheophyta</taxon>
        <taxon>Polypodiopsida</taxon>
        <taxon>Polypodiidae</taxon>
        <taxon>Polypodiales</taxon>
        <taxon>Pteridineae</taxon>
        <taxon>Pteridaceae</taxon>
        <taxon>Parkerioideae</taxon>
        <taxon>Ceratopteris</taxon>
    </lineage>
</organism>
<dbReference type="Pfam" id="PF05023">
    <property type="entry name" value="Phytochelatin"/>
    <property type="match status" value="1"/>
</dbReference>